<keyword evidence="5" id="KW-1185">Reference proteome</keyword>
<dbReference type="PROSITE" id="PS00062">
    <property type="entry name" value="ALDOKETO_REDUCTASE_2"/>
    <property type="match status" value="1"/>
</dbReference>
<dbReference type="OrthoDB" id="416253at2759"/>
<proteinExistence type="predicted"/>
<dbReference type="InterPro" id="IPR023210">
    <property type="entry name" value="NADP_OxRdtase_dom"/>
</dbReference>
<protein>
    <submittedName>
        <fullName evidence="4">Putative voltage-gated shaker k+ channel subunit beta/kcnab</fullName>
    </submittedName>
</protein>
<dbReference type="Gene3D" id="3.20.20.100">
    <property type="entry name" value="NADP-dependent oxidoreductase domain"/>
    <property type="match status" value="2"/>
</dbReference>
<feature type="active site" description="Proton donor" evidence="1">
    <location>
        <position position="48"/>
    </location>
</feature>
<dbReference type="CDD" id="cd19071">
    <property type="entry name" value="AKR_AKR1-5-like"/>
    <property type="match status" value="1"/>
</dbReference>
<dbReference type="GO" id="GO:0016491">
    <property type="term" value="F:oxidoreductase activity"/>
    <property type="evidence" value="ECO:0007669"/>
    <property type="project" value="InterPro"/>
</dbReference>
<evidence type="ECO:0000256" key="2">
    <source>
        <dbReference type="PIRSR" id="PIRSR000097-3"/>
    </source>
</evidence>
<accession>A0A504YAB4</accession>
<organism evidence="4 5">
    <name type="scientific">Fasciola gigantica</name>
    <name type="common">Giant liver fluke</name>
    <dbReference type="NCBI Taxonomy" id="46835"/>
    <lineage>
        <taxon>Eukaryota</taxon>
        <taxon>Metazoa</taxon>
        <taxon>Spiralia</taxon>
        <taxon>Lophotrochozoa</taxon>
        <taxon>Platyhelminthes</taxon>
        <taxon>Trematoda</taxon>
        <taxon>Digenea</taxon>
        <taxon>Plagiorchiida</taxon>
        <taxon>Echinostomata</taxon>
        <taxon>Echinostomatoidea</taxon>
        <taxon>Fasciolidae</taxon>
        <taxon>Fasciola</taxon>
    </lineage>
</organism>
<feature type="domain" description="NADP-dependent oxidoreductase" evidence="3">
    <location>
        <begin position="15"/>
        <end position="78"/>
    </location>
</feature>
<dbReference type="AlphaFoldDB" id="A0A504YAB4"/>
<dbReference type="Proteomes" id="UP000316759">
    <property type="component" value="Unassembled WGS sequence"/>
</dbReference>
<dbReference type="InterPro" id="IPR020471">
    <property type="entry name" value="AKR"/>
</dbReference>
<evidence type="ECO:0000313" key="4">
    <source>
        <dbReference type="EMBL" id="TPP57521.1"/>
    </source>
</evidence>
<dbReference type="GO" id="GO:0034220">
    <property type="term" value="P:monoatomic ion transmembrane transport"/>
    <property type="evidence" value="ECO:0007669"/>
    <property type="project" value="UniProtKB-KW"/>
</dbReference>
<dbReference type="Pfam" id="PF00248">
    <property type="entry name" value="Aldo_ket_red"/>
    <property type="match status" value="2"/>
</dbReference>
<sequence>MIFQESDDGRKLPTLGFGTYKITAEEMDTVVRSALVSGYRLFDCAHVYGNEAAIGSFLAKYSRVLEIPRKDMFLVSKPGEDLFPIDERGFGRYDAVPLEETWRAMEELVSSGLVKAIGLSNFNKRQIERILECGNIRPSNLQIESHLGFMNNKIIDFAKSAGMTVSAYCPLGAPAKRTKEENLLNLPTVRELATKYGKTPGQILLRHAIQRGLIAIPKSSNPERIKENISIFDFTLLPDDMSALLAVSKNIRTVKPEIMRHHPEYPFNDDF</sequence>
<feature type="site" description="Lowers pKa of active site Tyr" evidence="2">
    <location>
        <position position="77"/>
    </location>
</feature>
<comment type="caution">
    <text evidence="4">The sequence shown here is derived from an EMBL/GenBank/DDBJ whole genome shotgun (WGS) entry which is preliminary data.</text>
</comment>
<dbReference type="STRING" id="46835.A0A504YAB4"/>
<gene>
    <name evidence="4" type="ORF">FGIG_05158</name>
</gene>
<dbReference type="SUPFAM" id="SSF51430">
    <property type="entry name" value="NAD(P)-linked oxidoreductase"/>
    <property type="match status" value="1"/>
</dbReference>
<dbReference type="EMBL" id="SUNJ01013082">
    <property type="protein sequence ID" value="TPP57521.1"/>
    <property type="molecule type" value="Genomic_DNA"/>
</dbReference>
<dbReference type="InterPro" id="IPR036812">
    <property type="entry name" value="NAD(P)_OxRdtase_dom_sf"/>
</dbReference>
<name>A0A504YAB4_FASGI</name>
<evidence type="ECO:0000313" key="5">
    <source>
        <dbReference type="Proteomes" id="UP000316759"/>
    </source>
</evidence>
<feature type="domain" description="NADP-dependent oxidoreductase" evidence="3">
    <location>
        <begin position="95"/>
        <end position="245"/>
    </location>
</feature>
<dbReference type="PIRSF" id="PIRSF000097">
    <property type="entry name" value="AKR"/>
    <property type="match status" value="1"/>
</dbReference>
<dbReference type="InterPro" id="IPR018170">
    <property type="entry name" value="Aldo/ket_reductase_CS"/>
</dbReference>
<keyword evidence="4" id="KW-0407">Ion channel</keyword>
<keyword evidence="4" id="KW-0406">Ion transport</keyword>
<evidence type="ECO:0000259" key="3">
    <source>
        <dbReference type="Pfam" id="PF00248"/>
    </source>
</evidence>
<dbReference type="PROSITE" id="PS00798">
    <property type="entry name" value="ALDOKETO_REDUCTASE_1"/>
    <property type="match status" value="1"/>
</dbReference>
<keyword evidence="4" id="KW-0813">Transport</keyword>
<evidence type="ECO:0000256" key="1">
    <source>
        <dbReference type="PIRSR" id="PIRSR000097-1"/>
    </source>
</evidence>
<dbReference type="PANTHER" id="PTHR43827:SF14">
    <property type="entry name" value="NADP-DEPENDENT OXIDOREDUCTASE DOMAIN-CONTAINING PROTEIN"/>
    <property type="match status" value="1"/>
</dbReference>
<dbReference type="PANTHER" id="PTHR43827">
    <property type="entry name" value="2,5-DIKETO-D-GLUCONIC ACID REDUCTASE"/>
    <property type="match status" value="1"/>
</dbReference>
<dbReference type="PROSITE" id="PS00063">
    <property type="entry name" value="ALDOKETO_REDUCTASE_3"/>
    <property type="match status" value="1"/>
</dbReference>
<reference evidence="4 5" key="1">
    <citation type="submission" date="2019-04" db="EMBL/GenBank/DDBJ databases">
        <title>Annotation for the trematode Fasciola gigantica.</title>
        <authorList>
            <person name="Choi Y.-J."/>
        </authorList>
    </citation>
    <scope>NUCLEOTIDE SEQUENCE [LARGE SCALE GENOMIC DNA]</scope>
    <source>
        <strain evidence="4">Uganda_cow_1</strain>
    </source>
</reference>
<dbReference type="PRINTS" id="PR00069">
    <property type="entry name" value="ALDKETRDTASE"/>
</dbReference>